<evidence type="ECO:0000313" key="3">
    <source>
        <dbReference type="Proteomes" id="UP000706525"/>
    </source>
</evidence>
<gene>
    <name evidence="2" type="ORF">LMG32289_05497</name>
</gene>
<organism evidence="2 3">
    <name type="scientific">Cupriavidus pampae</name>
    <dbReference type="NCBI Taxonomy" id="659251"/>
    <lineage>
        <taxon>Bacteria</taxon>
        <taxon>Pseudomonadati</taxon>
        <taxon>Pseudomonadota</taxon>
        <taxon>Betaproteobacteria</taxon>
        <taxon>Burkholderiales</taxon>
        <taxon>Burkholderiaceae</taxon>
        <taxon>Cupriavidus</taxon>
    </lineage>
</organism>
<name>A0ABM8XUL7_9BURK</name>
<accession>A0ABM8XUL7</accession>
<dbReference type="Proteomes" id="UP000706525">
    <property type="component" value="Unassembled WGS sequence"/>
</dbReference>
<keyword evidence="3" id="KW-1185">Reference proteome</keyword>
<reference evidence="2 3" key="1">
    <citation type="submission" date="2021-08" db="EMBL/GenBank/DDBJ databases">
        <authorList>
            <person name="Peeters C."/>
        </authorList>
    </citation>
    <scope>NUCLEOTIDE SEQUENCE [LARGE SCALE GENOMIC DNA]</scope>
    <source>
        <strain evidence="2 3">LMG 32289</strain>
    </source>
</reference>
<comment type="caution">
    <text evidence="2">The sequence shown here is derived from an EMBL/GenBank/DDBJ whole genome shotgun (WGS) entry which is preliminary data.</text>
</comment>
<sequence length="49" mass="5410">MKQFLDSYETRGEAETAYPEAKPGSGWTNPQNTFDHLPGENDYAPGGAY</sequence>
<feature type="region of interest" description="Disordered" evidence="1">
    <location>
        <begin position="1"/>
        <end position="49"/>
    </location>
</feature>
<dbReference type="EMBL" id="CAJZAG010000012">
    <property type="protein sequence ID" value="CAG9184054.1"/>
    <property type="molecule type" value="Genomic_DNA"/>
</dbReference>
<dbReference type="RefSeq" id="WP_223994131.1">
    <property type="nucleotide sequence ID" value="NZ_CAJZAG010000012.1"/>
</dbReference>
<evidence type="ECO:0000256" key="1">
    <source>
        <dbReference type="SAM" id="MobiDB-lite"/>
    </source>
</evidence>
<proteinExistence type="predicted"/>
<protein>
    <submittedName>
        <fullName evidence="2">Uncharacterized protein</fullName>
    </submittedName>
</protein>
<evidence type="ECO:0000313" key="2">
    <source>
        <dbReference type="EMBL" id="CAG9184054.1"/>
    </source>
</evidence>